<name>A0A853DBK3_9MICO</name>
<dbReference type="Pfam" id="PF03861">
    <property type="entry name" value="ANTAR"/>
    <property type="match status" value="1"/>
</dbReference>
<dbReference type="InterPro" id="IPR029016">
    <property type="entry name" value="GAF-like_dom_sf"/>
</dbReference>
<dbReference type="InterPro" id="IPR011006">
    <property type="entry name" value="CheY-like_superfamily"/>
</dbReference>
<dbReference type="Gene3D" id="1.10.10.10">
    <property type="entry name" value="Winged helix-like DNA-binding domain superfamily/Winged helix DNA-binding domain"/>
    <property type="match status" value="1"/>
</dbReference>
<protein>
    <submittedName>
        <fullName evidence="6">GAF domain-containing protein</fullName>
    </submittedName>
</protein>
<evidence type="ECO:0000313" key="6">
    <source>
        <dbReference type="EMBL" id="NYJ74946.1"/>
    </source>
</evidence>
<dbReference type="SUPFAM" id="SSF55781">
    <property type="entry name" value="GAF domain-like"/>
    <property type="match status" value="1"/>
</dbReference>
<gene>
    <name evidence="6" type="ORF">HNR15_001909</name>
</gene>
<dbReference type="PIRSF" id="PIRSF036625">
    <property type="entry name" value="GAF_ANTAR"/>
    <property type="match status" value="1"/>
</dbReference>
<evidence type="ECO:0000256" key="4">
    <source>
        <dbReference type="ARBA" id="ARBA00023163"/>
    </source>
</evidence>
<dbReference type="Proteomes" id="UP000571817">
    <property type="component" value="Unassembled WGS sequence"/>
</dbReference>
<dbReference type="InterPro" id="IPR012074">
    <property type="entry name" value="GAF_ANTAR"/>
</dbReference>
<evidence type="ECO:0000256" key="3">
    <source>
        <dbReference type="ARBA" id="ARBA00023015"/>
    </source>
</evidence>
<dbReference type="EMBL" id="JACCFW010000001">
    <property type="protein sequence ID" value="NYJ74946.1"/>
    <property type="molecule type" value="Genomic_DNA"/>
</dbReference>
<dbReference type="SMART" id="SM01012">
    <property type="entry name" value="ANTAR"/>
    <property type="match status" value="1"/>
</dbReference>
<keyword evidence="7" id="KW-1185">Reference proteome</keyword>
<dbReference type="Gene3D" id="3.30.450.40">
    <property type="match status" value="1"/>
</dbReference>
<keyword evidence="4" id="KW-0804">Transcription</keyword>
<dbReference type="Pfam" id="PF13185">
    <property type="entry name" value="GAF_2"/>
    <property type="match status" value="1"/>
</dbReference>
<proteinExistence type="predicted"/>
<evidence type="ECO:0000259" key="5">
    <source>
        <dbReference type="PROSITE" id="PS50921"/>
    </source>
</evidence>
<dbReference type="InterPro" id="IPR003018">
    <property type="entry name" value="GAF"/>
</dbReference>
<dbReference type="RefSeq" id="WP_179481231.1">
    <property type="nucleotide sequence ID" value="NZ_JACCFW010000001.1"/>
</dbReference>
<comment type="caution">
    <text evidence="6">The sequence shown here is derived from an EMBL/GenBank/DDBJ whole genome shotgun (WGS) entry which is preliminary data.</text>
</comment>
<sequence length="240" mass="26202">MVTQQRLIQIFVELADTLVDEFDVVDFLHTLASTSVEVLDADAAGLMLADQRGQLQLIAASSEEMRTLELFELQGDDGPCVDAYRHGHAITNVDQDTAEQRWPSFGAAVRAGNFTSVHAVPLRLRDQTIGAMNLFMVRAGQLSDSDLDLARGLADMATIGLLQERAVREQHILAEQLQGALNSRVVIEQAKGILAERHNLPLPQAFSVMRTYARRTGQPLSQIAIAVIDGTLDQATLTAT</sequence>
<organism evidence="6 7">
    <name type="scientific">Allobranchiibius huperziae</name>
    <dbReference type="NCBI Taxonomy" id="1874116"/>
    <lineage>
        <taxon>Bacteria</taxon>
        <taxon>Bacillati</taxon>
        <taxon>Actinomycetota</taxon>
        <taxon>Actinomycetes</taxon>
        <taxon>Micrococcales</taxon>
        <taxon>Dermacoccaceae</taxon>
        <taxon>Allobranchiibius</taxon>
    </lineage>
</organism>
<feature type="domain" description="ANTAR" evidence="5">
    <location>
        <begin position="167"/>
        <end position="228"/>
    </location>
</feature>
<accession>A0A853DBK3</accession>
<dbReference type="GO" id="GO:0016301">
    <property type="term" value="F:kinase activity"/>
    <property type="evidence" value="ECO:0007669"/>
    <property type="project" value="UniProtKB-KW"/>
</dbReference>
<dbReference type="SUPFAM" id="SSF52172">
    <property type="entry name" value="CheY-like"/>
    <property type="match status" value="1"/>
</dbReference>
<reference evidence="6 7" key="1">
    <citation type="submission" date="2020-07" db="EMBL/GenBank/DDBJ databases">
        <title>Sequencing the genomes of 1000 actinobacteria strains.</title>
        <authorList>
            <person name="Klenk H.-P."/>
        </authorList>
    </citation>
    <scope>NUCLEOTIDE SEQUENCE [LARGE SCALE GENOMIC DNA]</scope>
    <source>
        <strain evidence="6 7">DSM 29531</strain>
    </source>
</reference>
<dbReference type="PROSITE" id="PS50921">
    <property type="entry name" value="ANTAR"/>
    <property type="match status" value="1"/>
</dbReference>
<keyword evidence="1" id="KW-0808">Transferase</keyword>
<keyword evidence="3" id="KW-0805">Transcription regulation</keyword>
<evidence type="ECO:0000313" key="7">
    <source>
        <dbReference type="Proteomes" id="UP000571817"/>
    </source>
</evidence>
<keyword evidence="2" id="KW-0418">Kinase</keyword>
<evidence type="ECO:0000256" key="1">
    <source>
        <dbReference type="ARBA" id="ARBA00022679"/>
    </source>
</evidence>
<dbReference type="AlphaFoldDB" id="A0A853DBK3"/>
<dbReference type="SMART" id="SM00065">
    <property type="entry name" value="GAF"/>
    <property type="match status" value="1"/>
</dbReference>
<dbReference type="InterPro" id="IPR005561">
    <property type="entry name" value="ANTAR"/>
</dbReference>
<evidence type="ECO:0000256" key="2">
    <source>
        <dbReference type="ARBA" id="ARBA00022777"/>
    </source>
</evidence>
<dbReference type="GO" id="GO:0003723">
    <property type="term" value="F:RNA binding"/>
    <property type="evidence" value="ECO:0007669"/>
    <property type="project" value="InterPro"/>
</dbReference>
<dbReference type="InterPro" id="IPR036388">
    <property type="entry name" value="WH-like_DNA-bd_sf"/>
</dbReference>